<dbReference type="GO" id="GO:0007034">
    <property type="term" value="P:vacuolar transport"/>
    <property type="evidence" value="ECO:0007669"/>
    <property type="project" value="TreeGrafter"/>
</dbReference>
<dbReference type="InterPro" id="IPR045820">
    <property type="entry name" value="CLEC16A/TT9_C"/>
</dbReference>
<dbReference type="STRING" id="50429.A0A2B4SKU6"/>
<sequence length="1133" mass="128432">MFQRQKNWISDVLWKPKKAHSLEQLRYLHYVLTKNSTVNETNRGLLVETLRSIAEILIWGDQNDSRVFDFFLEKSMLLYFLKMMSQKSNQICVQLLQTLSILFENIRNETSLYYLLSNNNVNSIIIHKFDFSDEEVLAYYISFLKTLSLKLNRHTVHFFFNEHKNDFPLYTEAIKFFNHSESMVRIAVRTLTLNVYRVGDKNMLGFIRDKTADPYFWNLVWFIGNHAIELDNCVLKESHHLKCDRLKDLVAEHLDHLHYLHDILSLNIQDVNIVLTGHFINRLLIPLYIYSLVRKRPDLEQDTPRLGLMVALFLLSQILLIMSHPPLVSSLVDVLVNGDEVASGSTPEDSPLPLRKACSLSNSAASVRTFQRPEETLEESLVALGVNTEGYSFLGKTSSLGPLSRGRSLHVANSKFYVKDNDRKQGDEIAPISSRERLNSGKINASRKDADLNPVQVPLLQTPLGQGTDSESDTDSSSGFSTPVATSGESTKEEPTTEKRPEHVQQTVAPTDHSYGVQSVIQRPKEFQPDRMFLEAIQESLDCSDNDEEALFAICLLYAAIGNKGVDTNLLESAGLSTAENKVPYNEQLVESLIRMLELGYRNGSQVRVVTLEIAMILLKELIMYTVDESKYSYLNDRHLALIENVREASTLQLRHYYKEDEIFLDMFEDEYRQTKVKPLNVQHLMMDATLLLPVTGTPLTGIEFYKRLPCGEVEHTRRAIRVFLLMRDLCLALLGKKEQQLPLSKVENSVRLEDVLDLNNSDLIACTVKTEDKQQRRFLVIDEAQFILVEPDTTKLGWGVVKFVARLQDVETAPDKEDSRSLFITIHQPSSARSLTKVRSRPILFAKFIFDDYIRCMSAKQRLQRRRTMLRQHKLHCIAQLLELPAMASPPSHYYSITPPAYVNLGPGQLESSTDSQTNASVNEDVDGPEQPQTHAQSTSDTLHDGAQASFPSAMLTPEQCLSPVHGDGRRTTSQAEALASVLEQSPPPNKTTVARTMSVEEAAEAIEMEATNSVLQSVKENRSFGESSTEEHMSRSQSAENLRLLTTRRNPVSLSAPATPRGDRRSQPITLEEEEALAKLYTQNSMSEPAIFFSGQYDPPAAPVNKPVERKPKRTGNRRSTQKGRGRQRKR</sequence>
<keyword evidence="2" id="KW-0072">Autophagy</keyword>
<proteinExistence type="inferred from homology"/>
<feature type="region of interest" description="Disordered" evidence="3">
    <location>
        <begin position="1093"/>
        <end position="1133"/>
    </location>
</feature>
<dbReference type="GO" id="GO:0005794">
    <property type="term" value="C:Golgi apparatus"/>
    <property type="evidence" value="ECO:0007669"/>
    <property type="project" value="TreeGrafter"/>
</dbReference>
<dbReference type="Proteomes" id="UP000225706">
    <property type="component" value="Unassembled WGS sequence"/>
</dbReference>
<feature type="region of interest" description="Disordered" evidence="3">
    <location>
        <begin position="907"/>
        <end position="948"/>
    </location>
</feature>
<reference evidence="7" key="1">
    <citation type="journal article" date="2017" name="bioRxiv">
        <title>Comparative analysis of the genomes of Stylophora pistillata and Acropora digitifera provides evidence for extensive differences between species of corals.</title>
        <authorList>
            <person name="Voolstra C.R."/>
            <person name="Li Y."/>
            <person name="Liew Y.J."/>
            <person name="Baumgarten S."/>
            <person name="Zoccola D."/>
            <person name="Flot J.-F."/>
            <person name="Tambutte S."/>
            <person name="Allemand D."/>
            <person name="Aranda M."/>
        </authorList>
    </citation>
    <scope>NUCLEOTIDE SEQUENCE [LARGE SCALE GENOMIC DNA]</scope>
</reference>
<evidence type="ECO:0000256" key="2">
    <source>
        <dbReference type="ARBA" id="ARBA00023006"/>
    </source>
</evidence>
<feature type="compositionally biased region" description="Polar residues" evidence="3">
    <location>
        <begin position="911"/>
        <end position="923"/>
    </location>
</feature>
<dbReference type="Pfam" id="PF09758">
    <property type="entry name" value="FPL"/>
    <property type="match status" value="1"/>
</dbReference>
<feature type="region of interest" description="Disordered" evidence="3">
    <location>
        <begin position="460"/>
        <end position="517"/>
    </location>
</feature>
<comment type="caution">
    <text evidence="6">The sequence shown here is derived from an EMBL/GenBank/DDBJ whole genome shotgun (WGS) entry which is preliminary data.</text>
</comment>
<evidence type="ECO:0000313" key="6">
    <source>
        <dbReference type="EMBL" id="PFX29045.1"/>
    </source>
</evidence>
<feature type="compositionally biased region" description="Low complexity" evidence="3">
    <location>
        <begin position="465"/>
        <end position="489"/>
    </location>
</feature>
<feature type="compositionally biased region" description="Basic and acidic residues" evidence="3">
    <location>
        <begin position="1023"/>
        <end position="1036"/>
    </location>
</feature>
<feature type="domain" description="CLEC16A/TT9 C-terminal" evidence="5">
    <location>
        <begin position="245"/>
        <end position="1018"/>
    </location>
</feature>
<organism evidence="6 7">
    <name type="scientific">Stylophora pistillata</name>
    <name type="common">Smooth cauliflower coral</name>
    <dbReference type="NCBI Taxonomy" id="50429"/>
    <lineage>
        <taxon>Eukaryota</taxon>
        <taxon>Metazoa</taxon>
        <taxon>Cnidaria</taxon>
        <taxon>Anthozoa</taxon>
        <taxon>Hexacorallia</taxon>
        <taxon>Scleractinia</taxon>
        <taxon>Astrocoeniina</taxon>
        <taxon>Pocilloporidae</taxon>
        <taxon>Stylophora</taxon>
    </lineage>
</organism>
<comment type="similarity">
    <text evidence="1">Belongs to the CLEC16A/gop-1 family.</text>
</comment>
<gene>
    <name evidence="6" type="primary">Clec16a</name>
    <name evidence="6" type="ORF">AWC38_SpisGene6193</name>
</gene>
<dbReference type="InterPro" id="IPR019155">
    <property type="entry name" value="CLEC16A/TT9_N"/>
</dbReference>
<dbReference type="PANTHER" id="PTHR21481:SF0">
    <property type="entry name" value="PROTEIN CLEC16A"/>
    <property type="match status" value="1"/>
</dbReference>
<dbReference type="Pfam" id="PF19439">
    <property type="entry name" value="CLEC16A_C"/>
    <property type="match status" value="1"/>
</dbReference>
<evidence type="ECO:0000256" key="3">
    <source>
        <dbReference type="SAM" id="MobiDB-lite"/>
    </source>
</evidence>
<feature type="compositionally biased region" description="Basic residues" evidence="3">
    <location>
        <begin position="1113"/>
        <end position="1133"/>
    </location>
</feature>
<protein>
    <submittedName>
        <fullName evidence="6">Protein CLEC16A</fullName>
    </submittedName>
</protein>
<dbReference type="PANTHER" id="PTHR21481">
    <property type="entry name" value="PROTEIN CLEC16A"/>
    <property type="match status" value="1"/>
</dbReference>
<dbReference type="AlphaFoldDB" id="A0A2B4SKU6"/>
<feature type="region of interest" description="Disordered" evidence="3">
    <location>
        <begin position="1023"/>
        <end position="1071"/>
    </location>
</feature>
<evidence type="ECO:0000259" key="4">
    <source>
        <dbReference type="Pfam" id="PF09758"/>
    </source>
</evidence>
<dbReference type="GO" id="GO:0005770">
    <property type="term" value="C:late endosome"/>
    <property type="evidence" value="ECO:0007669"/>
    <property type="project" value="TreeGrafter"/>
</dbReference>
<name>A0A2B4SKU6_STYPI</name>
<feature type="domain" description="FPL" evidence="4">
    <location>
        <begin position="50"/>
        <end position="196"/>
    </location>
</feature>
<dbReference type="GO" id="GO:0016197">
    <property type="term" value="P:endosomal transport"/>
    <property type="evidence" value="ECO:0007669"/>
    <property type="project" value="TreeGrafter"/>
</dbReference>
<dbReference type="GO" id="GO:1901096">
    <property type="term" value="P:regulation of autophagosome maturation"/>
    <property type="evidence" value="ECO:0007669"/>
    <property type="project" value="TreeGrafter"/>
</dbReference>
<evidence type="ECO:0000313" key="7">
    <source>
        <dbReference type="Proteomes" id="UP000225706"/>
    </source>
</evidence>
<dbReference type="OrthoDB" id="294052at2759"/>
<evidence type="ECO:0000259" key="5">
    <source>
        <dbReference type="Pfam" id="PF19439"/>
    </source>
</evidence>
<feature type="compositionally biased region" description="Basic and acidic residues" evidence="3">
    <location>
        <begin position="490"/>
        <end position="503"/>
    </location>
</feature>
<dbReference type="InterPro" id="IPR039272">
    <property type="entry name" value="CLEC16A/TT9"/>
</dbReference>
<feature type="compositionally biased region" description="Polar residues" evidence="3">
    <location>
        <begin position="932"/>
        <end position="942"/>
    </location>
</feature>
<dbReference type="GO" id="GO:0006914">
    <property type="term" value="P:autophagy"/>
    <property type="evidence" value="ECO:0007669"/>
    <property type="project" value="UniProtKB-KW"/>
</dbReference>
<keyword evidence="7" id="KW-1185">Reference proteome</keyword>
<accession>A0A2B4SKU6</accession>
<dbReference type="EMBL" id="LSMT01000072">
    <property type="protein sequence ID" value="PFX29045.1"/>
    <property type="molecule type" value="Genomic_DNA"/>
</dbReference>
<evidence type="ECO:0000256" key="1">
    <source>
        <dbReference type="ARBA" id="ARBA00006441"/>
    </source>
</evidence>